<dbReference type="KEGG" id="aori:SD37_11140"/>
<dbReference type="InterPro" id="IPR042197">
    <property type="entry name" value="Apaf_helical"/>
</dbReference>
<dbReference type="eggNOG" id="COG3903">
    <property type="taxonomic scope" value="Bacteria"/>
</dbReference>
<dbReference type="SUPFAM" id="SSF47413">
    <property type="entry name" value="lambda repressor-like DNA-binding domains"/>
    <property type="match status" value="1"/>
</dbReference>
<dbReference type="SMART" id="SM00530">
    <property type="entry name" value="HTH_XRE"/>
    <property type="match status" value="1"/>
</dbReference>
<dbReference type="PANTHER" id="PTHR47691:SF3">
    <property type="entry name" value="HTH-TYPE TRANSCRIPTIONAL REGULATOR RV0890C-RELATED"/>
    <property type="match status" value="1"/>
</dbReference>
<proteinExistence type="predicted"/>
<evidence type="ECO:0000313" key="2">
    <source>
        <dbReference type="EMBL" id="ANN16137.1"/>
    </source>
</evidence>
<dbReference type="Gene3D" id="1.10.260.40">
    <property type="entry name" value="lambda repressor-like DNA-binding domains"/>
    <property type="match status" value="1"/>
</dbReference>
<dbReference type="InterPro" id="IPR027417">
    <property type="entry name" value="P-loop_NTPase"/>
</dbReference>
<keyword evidence="3" id="KW-1185">Reference proteome</keyword>
<dbReference type="PROSITE" id="PS50943">
    <property type="entry name" value="HTH_CROC1"/>
    <property type="match status" value="1"/>
</dbReference>
<dbReference type="EMBL" id="CP016174">
    <property type="protein sequence ID" value="ANN16137.1"/>
    <property type="molecule type" value="Genomic_DNA"/>
</dbReference>
<dbReference type="SUPFAM" id="SSF52540">
    <property type="entry name" value="P-loop containing nucleoside triphosphate hydrolases"/>
    <property type="match status" value="1"/>
</dbReference>
<dbReference type="Gene3D" id="1.25.40.10">
    <property type="entry name" value="Tetratricopeptide repeat domain"/>
    <property type="match status" value="2"/>
</dbReference>
<protein>
    <recommendedName>
        <fullName evidence="1">HTH cro/C1-type domain-containing protein</fullName>
    </recommendedName>
</protein>
<organism evidence="2 3">
    <name type="scientific">Amycolatopsis orientalis</name>
    <name type="common">Nocardia orientalis</name>
    <dbReference type="NCBI Taxonomy" id="31958"/>
    <lineage>
        <taxon>Bacteria</taxon>
        <taxon>Bacillati</taxon>
        <taxon>Actinomycetota</taxon>
        <taxon>Actinomycetes</taxon>
        <taxon>Pseudonocardiales</taxon>
        <taxon>Pseudonocardiaceae</taxon>
        <taxon>Amycolatopsis</taxon>
    </lineage>
</organism>
<dbReference type="InterPro" id="IPR010982">
    <property type="entry name" value="Lambda_DNA-bd_dom_sf"/>
</dbReference>
<reference evidence="2 3" key="1">
    <citation type="journal article" date="2015" name="Genome Announc.">
        <title>Draft Genome Sequence of Norvancomycin-Producing Strain Amycolatopsis orientalis CPCC200066.</title>
        <authorList>
            <person name="Lei X."/>
            <person name="Yuan F."/>
            <person name="Shi Y."/>
            <person name="Li X."/>
            <person name="Wang L."/>
            <person name="Hong B."/>
        </authorList>
    </citation>
    <scope>NUCLEOTIDE SEQUENCE [LARGE SCALE GENOMIC DNA]</scope>
    <source>
        <strain evidence="2 3">B-37</strain>
    </source>
</reference>
<dbReference type="CDD" id="cd00093">
    <property type="entry name" value="HTH_XRE"/>
    <property type="match status" value="1"/>
</dbReference>
<dbReference type="Proteomes" id="UP000093695">
    <property type="component" value="Chromosome"/>
</dbReference>
<dbReference type="InterPro" id="IPR001387">
    <property type="entry name" value="Cro/C1-type_HTH"/>
</dbReference>
<dbReference type="eggNOG" id="COG1396">
    <property type="taxonomic scope" value="Bacteria"/>
</dbReference>
<dbReference type="STRING" id="31958.SD37_11140"/>
<dbReference type="InterPro" id="IPR011990">
    <property type="entry name" value="TPR-like_helical_dom_sf"/>
</dbReference>
<dbReference type="PRINTS" id="PR00364">
    <property type="entry name" value="DISEASERSIST"/>
</dbReference>
<dbReference type="Gene3D" id="1.10.8.430">
    <property type="entry name" value="Helical domain of apoptotic protease-activating factors"/>
    <property type="match status" value="1"/>
</dbReference>
<dbReference type="Gene3D" id="3.40.50.300">
    <property type="entry name" value="P-loop containing nucleotide triphosphate hydrolases"/>
    <property type="match status" value="1"/>
</dbReference>
<name>A0A193BV88_AMYOR</name>
<dbReference type="Pfam" id="PF13560">
    <property type="entry name" value="HTH_31"/>
    <property type="match status" value="1"/>
</dbReference>
<dbReference type="AlphaFoldDB" id="A0A193BV88"/>
<evidence type="ECO:0000259" key="1">
    <source>
        <dbReference type="PROSITE" id="PS50943"/>
    </source>
</evidence>
<feature type="domain" description="HTH cro/C1-type" evidence="1">
    <location>
        <begin position="10"/>
        <end position="65"/>
    </location>
</feature>
<gene>
    <name evidence="2" type="ORF">SD37_11140</name>
</gene>
<dbReference type="GO" id="GO:0003677">
    <property type="term" value="F:DNA binding"/>
    <property type="evidence" value="ECO:0007669"/>
    <property type="project" value="InterPro"/>
</dbReference>
<dbReference type="PANTHER" id="PTHR47691">
    <property type="entry name" value="REGULATOR-RELATED"/>
    <property type="match status" value="1"/>
</dbReference>
<accession>A0A193BV88</accession>
<evidence type="ECO:0000313" key="3">
    <source>
        <dbReference type="Proteomes" id="UP000093695"/>
    </source>
</evidence>
<sequence length="803" mass="87260">MDKTAFGDFLRFYRLRIPMTQEELAERTGISVRSISDMERGRVRTPQRRTAELLTEGLGLTGKEAGDFTDLARSGRRPVAAKEEEAVPAEAPRPVLVTGLPPHLTELTGRKAEQRLLDEVAESSASSSRLQVAVVHGLPGAGKTALAVDAGHRHAHRFAQGCLFLDLRGMDPEPLSPDRAVHRLLRGFGLDERQFPTDPEDRLALYHSLVHDREVLLILDNAANEAQVRPLLTTSPGSMVLVTSRSTLAGLNARHRLALDVLSGDEAVDLLGVIAGKRRPQAEPDAARRVAQLCGGVPLALLIAGNRLASRPQWTIAHLADQLENERRRLSVLTAGDLQIRTAFALSYQHLAPETARVFRRLALLDGPDVSVELAAVAAGRPEDEVEASLEKLADASLLGCGGTPGRYTTLDLLRVFAKERLTTTERAEEIEAAGDRVRNWLLTVATKAAQFFDHDRAEVTITVDGPDPVHDRESAALWLAREQHHWRGALRSAAARGAHEQVLELATAMHWYSDLRGTGPLWREVFGAGAAAAEALGDVRSAGEQLNYVSWAHYALCGDPHAGLEAHRRAVAAATEAGDLVAQAWAWYYGSAISRRLGDPREAAELSRRSVELFEQADYQNGRHLALSLLGSMLHTLGDFDGAVAVQRRSEAYYRGWVGGPGNDELLSMVLTRLADSLAATGEVTTALELLNEAESLFRKHGATFAVAKAQHLRGRILVKANRLDEAEEQLLSALAEARWSETKIEIMVELAALTEAAGKPAEAKAHRVHALAECARYETPLARKLGHALATELGVAVPESA</sequence>
<dbReference type="GO" id="GO:0043531">
    <property type="term" value="F:ADP binding"/>
    <property type="evidence" value="ECO:0007669"/>
    <property type="project" value="InterPro"/>
</dbReference>
<dbReference type="SUPFAM" id="SSF48452">
    <property type="entry name" value="TPR-like"/>
    <property type="match status" value="1"/>
</dbReference>